<protein>
    <submittedName>
        <fullName evidence="8">Sugar kinase</fullName>
    </submittedName>
</protein>
<dbReference type="InterPro" id="IPR011611">
    <property type="entry name" value="PfkB_dom"/>
</dbReference>
<name>A0A420F7E4_9ACTN</name>
<dbReference type="Pfam" id="PF00294">
    <property type="entry name" value="PfkB"/>
    <property type="match status" value="1"/>
</dbReference>
<comment type="similarity">
    <text evidence="1 6">Belongs to the carbohydrate kinase PfkB family.</text>
</comment>
<evidence type="ECO:0000256" key="1">
    <source>
        <dbReference type="ARBA" id="ARBA00010688"/>
    </source>
</evidence>
<evidence type="ECO:0000313" key="9">
    <source>
        <dbReference type="Proteomes" id="UP000285744"/>
    </source>
</evidence>
<dbReference type="GO" id="GO:0006000">
    <property type="term" value="P:fructose metabolic process"/>
    <property type="evidence" value="ECO:0007669"/>
    <property type="project" value="UniProtKB-ARBA"/>
</dbReference>
<evidence type="ECO:0000259" key="7">
    <source>
        <dbReference type="Pfam" id="PF00294"/>
    </source>
</evidence>
<dbReference type="PANTHER" id="PTHR43085">
    <property type="entry name" value="HEXOKINASE FAMILY MEMBER"/>
    <property type="match status" value="1"/>
</dbReference>
<dbReference type="SUPFAM" id="SSF53613">
    <property type="entry name" value="Ribokinase-like"/>
    <property type="match status" value="1"/>
</dbReference>
<dbReference type="RefSeq" id="WP_120326939.1">
    <property type="nucleotide sequence ID" value="NZ_RAQQ01000002.1"/>
</dbReference>
<dbReference type="PROSITE" id="PS00584">
    <property type="entry name" value="PFKB_KINASES_2"/>
    <property type="match status" value="1"/>
</dbReference>
<keyword evidence="2 6" id="KW-0808">Transferase</keyword>
<comment type="caution">
    <text evidence="8">The sequence shown here is derived from an EMBL/GenBank/DDBJ whole genome shotgun (WGS) entry which is preliminary data.</text>
</comment>
<dbReference type="InterPro" id="IPR029056">
    <property type="entry name" value="Ribokinase-like"/>
</dbReference>
<dbReference type="PRINTS" id="PR00990">
    <property type="entry name" value="RIBOKINASE"/>
</dbReference>
<gene>
    <name evidence="8" type="ORF">D7I43_03735</name>
</gene>
<sequence length="317" mass="33710">MDILALGEPLLEFTAGDDRPLEAARTFAVGYGGDTSNVLISASRCGAATGYITRIGDDGFGTALLRLWQAEGVDTAHVVREPGGRTGIYFISRDAAHSSFTYYRAGSPASRLSPADVPGDAVARARALHVSGITQAISVSACDAAFHAMRLARRHQTLVTYDPNHRPALWPLDRARAVVTRSVELCDVALPNVEEGRQLTELDDPEAVLAWFAARGPRIVALKMGDRGVLLWDDGHVSEIPPHPVVPVDSTGAGDAFDGAFVARLVQGATPSDAARYAAVAGALTTQGDGAVHPIPRDAAIRSALRKDPITIHQRRR</sequence>
<feature type="domain" description="Carbohydrate kinase PfkB" evidence="7">
    <location>
        <begin position="10"/>
        <end position="296"/>
    </location>
</feature>
<accession>A0A420F7E4</accession>
<dbReference type="Proteomes" id="UP000285744">
    <property type="component" value="Unassembled WGS sequence"/>
</dbReference>
<dbReference type="GO" id="GO:0008865">
    <property type="term" value="F:fructokinase activity"/>
    <property type="evidence" value="ECO:0007669"/>
    <property type="project" value="UniProtKB-ARBA"/>
</dbReference>
<dbReference type="EMBL" id="RAQQ01000002">
    <property type="protein sequence ID" value="RKF28852.1"/>
    <property type="molecule type" value="Genomic_DNA"/>
</dbReference>
<keyword evidence="4 6" id="KW-0418">Kinase</keyword>
<dbReference type="GO" id="GO:0005524">
    <property type="term" value="F:ATP binding"/>
    <property type="evidence" value="ECO:0007669"/>
    <property type="project" value="UniProtKB-KW"/>
</dbReference>
<keyword evidence="3" id="KW-0547">Nucleotide-binding</keyword>
<organism evidence="8 9">
    <name type="scientific">Micromonospora globbae</name>
    <dbReference type="NCBI Taxonomy" id="1894969"/>
    <lineage>
        <taxon>Bacteria</taxon>
        <taxon>Bacillati</taxon>
        <taxon>Actinomycetota</taxon>
        <taxon>Actinomycetes</taxon>
        <taxon>Micromonosporales</taxon>
        <taxon>Micromonosporaceae</taxon>
        <taxon>Micromonospora</taxon>
    </lineage>
</organism>
<dbReference type="OrthoDB" id="9808601at2"/>
<evidence type="ECO:0000256" key="4">
    <source>
        <dbReference type="ARBA" id="ARBA00022777"/>
    </source>
</evidence>
<dbReference type="InterPro" id="IPR050306">
    <property type="entry name" value="PfkB_Carbo_kinase"/>
</dbReference>
<reference evidence="8 9" key="1">
    <citation type="journal article" date="2018" name="Int. J. Syst. Evol. Microbiol.">
        <title>Micromonospora globbae sp. nov., an endophytic actinomycete isolated from roots of Globba winitii C. H. Wright.</title>
        <authorList>
            <person name="Kuncharoen N."/>
            <person name="Pittayakhajonwut P."/>
            <person name="Tanasupawat S."/>
        </authorList>
    </citation>
    <scope>NUCLEOTIDE SEQUENCE [LARGE SCALE GENOMIC DNA]</scope>
    <source>
        <strain evidence="8 9">WPS1-2</strain>
    </source>
</reference>
<evidence type="ECO:0000256" key="3">
    <source>
        <dbReference type="ARBA" id="ARBA00022741"/>
    </source>
</evidence>
<dbReference type="InterPro" id="IPR002139">
    <property type="entry name" value="Ribo/fructo_kinase"/>
</dbReference>
<evidence type="ECO:0000256" key="2">
    <source>
        <dbReference type="ARBA" id="ARBA00022679"/>
    </source>
</evidence>
<dbReference type="PANTHER" id="PTHR43085:SF1">
    <property type="entry name" value="PSEUDOURIDINE KINASE-RELATED"/>
    <property type="match status" value="1"/>
</dbReference>
<evidence type="ECO:0000256" key="5">
    <source>
        <dbReference type="ARBA" id="ARBA00022840"/>
    </source>
</evidence>
<dbReference type="AlphaFoldDB" id="A0A420F7E4"/>
<dbReference type="CDD" id="cd01166">
    <property type="entry name" value="KdgK"/>
    <property type="match status" value="1"/>
</dbReference>
<keyword evidence="5" id="KW-0067">ATP-binding</keyword>
<evidence type="ECO:0000313" key="8">
    <source>
        <dbReference type="EMBL" id="RKF28852.1"/>
    </source>
</evidence>
<evidence type="ECO:0000256" key="6">
    <source>
        <dbReference type="RuleBase" id="RU003704"/>
    </source>
</evidence>
<dbReference type="InterPro" id="IPR002173">
    <property type="entry name" value="Carboh/pur_kinase_PfkB_CS"/>
</dbReference>
<proteinExistence type="inferred from homology"/>
<dbReference type="Gene3D" id="3.40.1190.20">
    <property type="match status" value="1"/>
</dbReference>